<dbReference type="Gene3D" id="1.10.443.10">
    <property type="entry name" value="Intergrase catalytic core"/>
    <property type="match status" value="1"/>
</dbReference>
<dbReference type="eggNOG" id="COG0582">
    <property type="taxonomic scope" value="Bacteria"/>
</dbReference>
<dbReference type="Proteomes" id="UP000000238">
    <property type="component" value="Chromosome"/>
</dbReference>
<organism evidence="4 5">
    <name type="scientific">Hahella chejuensis (strain KCTC 2396)</name>
    <dbReference type="NCBI Taxonomy" id="349521"/>
    <lineage>
        <taxon>Bacteria</taxon>
        <taxon>Pseudomonadati</taxon>
        <taxon>Pseudomonadota</taxon>
        <taxon>Gammaproteobacteria</taxon>
        <taxon>Oceanospirillales</taxon>
        <taxon>Hahellaceae</taxon>
        <taxon>Hahella</taxon>
    </lineage>
</organism>
<evidence type="ECO:0000313" key="5">
    <source>
        <dbReference type="Proteomes" id="UP000000238"/>
    </source>
</evidence>
<evidence type="ECO:0000313" key="4">
    <source>
        <dbReference type="EMBL" id="ABC31274.1"/>
    </source>
</evidence>
<dbReference type="RefSeq" id="WP_011398339.1">
    <property type="nucleotide sequence ID" value="NC_007645.1"/>
</dbReference>
<protein>
    <submittedName>
        <fullName evidence="4">Integrase</fullName>
    </submittedName>
</protein>
<dbReference type="AlphaFoldDB" id="Q2SDK0"/>
<dbReference type="HOGENOM" id="CLU_049005_2_0_6"/>
<dbReference type="InterPro" id="IPR013762">
    <property type="entry name" value="Integrase-like_cat_sf"/>
</dbReference>
<dbReference type="GO" id="GO:0006310">
    <property type="term" value="P:DNA recombination"/>
    <property type="evidence" value="ECO:0007669"/>
    <property type="project" value="UniProtKB-KW"/>
</dbReference>
<evidence type="ECO:0000259" key="3">
    <source>
        <dbReference type="Pfam" id="PF00589"/>
    </source>
</evidence>
<dbReference type="GO" id="GO:0003677">
    <property type="term" value="F:DNA binding"/>
    <property type="evidence" value="ECO:0007669"/>
    <property type="project" value="InterPro"/>
</dbReference>
<proteinExistence type="predicted"/>
<dbReference type="Pfam" id="PF00589">
    <property type="entry name" value="Phage_integrase"/>
    <property type="match status" value="1"/>
</dbReference>
<dbReference type="SUPFAM" id="SSF56349">
    <property type="entry name" value="DNA breaking-rejoining enzymes"/>
    <property type="match status" value="1"/>
</dbReference>
<feature type="region of interest" description="Disordered" evidence="2">
    <location>
        <begin position="135"/>
        <end position="159"/>
    </location>
</feature>
<keyword evidence="1" id="KW-0233">DNA recombination</keyword>
<feature type="compositionally biased region" description="Basic and acidic residues" evidence="2">
    <location>
        <begin position="149"/>
        <end position="159"/>
    </location>
</feature>
<feature type="domain" description="Tyr recombinase" evidence="3">
    <location>
        <begin position="2"/>
        <end position="154"/>
    </location>
</feature>
<evidence type="ECO:0000256" key="1">
    <source>
        <dbReference type="ARBA" id="ARBA00023172"/>
    </source>
</evidence>
<dbReference type="InterPro" id="IPR002104">
    <property type="entry name" value="Integrase_catalytic"/>
</dbReference>
<dbReference type="InterPro" id="IPR011010">
    <property type="entry name" value="DNA_brk_join_enz"/>
</dbReference>
<reference evidence="4 5" key="1">
    <citation type="journal article" date="2005" name="Nucleic Acids Res.">
        <title>Genomic blueprint of Hahella chejuensis, a marine microbe producing an algicidal agent.</title>
        <authorList>
            <person name="Jeong H."/>
            <person name="Yim J.H."/>
            <person name="Lee C."/>
            <person name="Choi S.-H."/>
            <person name="Park Y.K."/>
            <person name="Yoon S.H."/>
            <person name="Hur C.-G."/>
            <person name="Kang H.-Y."/>
            <person name="Kim D."/>
            <person name="Lee H.H."/>
            <person name="Park K.H."/>
            <person name="Park S.-H."/>
            <person name="Park H.-S."/>
            <person name="Lee H.K."/>
            <person name="Oh T.K."/>
            <person name="Kim J.F."/>
        </authorList>
    </citation>
    <scope>NUCLEOTIDE SEQUENCE [LARGE SCALE GENOMIC DNA]</scope>
    <source>
        <strain evidence="4 5">KCTC 2396</strain>
    </source>
</reference>
<dbReference type="EMBL" id="CP000155">
    <property type="protein sequence ID" value="ABC31274.1"/>
    <property type="molecule type" value="Genomic_DNA"/>
</dbReference>
<accession>Q2SDK0</accession>
<name>Q2SDK0_HAHCH</name>
<dbReference type="GO" id="GO:0015074">
    <property type="term" value="P:DNA integration"/>
    <property type="evidence" value="ECO:0007669"/>
    <property type="project" value="InterPro"/>
</dbReference>
<sequence length="159" mass="18849">MKNAMDLALLTLQRREDISKMKFEDIKDGYLYVIQEKTKKHDTGYLRIEIGEQLQEVLKRCRTDIPSPFIINRRPQRKFKRIKSKHWTQVLPDMISREFKSIRDSQVGLYENYQEGEKPTFHEIRALGEKLYKDQGKDPKQLGGWASEKMVKNYDSGHS</sequence>
<keyword evidence="5" id="KW-1185">Reference proteome</keyword>
<dbReference type="STRING" id="349521.HCH_04571"/>
<dbReference type="KEGG" id="hch:HCH_04571"/>
<evidence type="ECO:0000256" key="2">
    <source>
        <dbReference type="SAM" id="MobiDB-lite"/>
    </source>
</evidence>
<gene>
    <name evidence="4" type="ordered locus">HCH_04571</name>
</gene>